<dbReference type="HOGENOM" id="CLU_2439521_0_0_11"/>
<protein>
    <submittedName>
        <fullName evidence="1">Uncharacterized protein</fullName>
    </submittedName>
</protein>
<dbReference type="AlphaFoldDB" id="A0A061A3W0"/>
<proteinExistence type="predicted"/>
<gene>
    <name evidence="1" type="ORF">SIRAN9508</name>
</gene>
<accession>A0A061A3W0</accession>
<reference evidence="1" key="1">
    <citation type="submission" date="2014-05" db="EMBL/GenBank/DDBJ databases">
        <authorList>
            <person name="Horn Fabian"/>
        </authorList>
    </citation>
    <scope>NUCLEOTIDE SEQUENCE</scope>
</reference>
<dbReference type="EMBL" id="LK022848">
    <property type="protein sequence ID" value="CDR17520.1"/>
    <property type="molecule type" value="Genomic_DNA"/>
</dbReference>
<dbReference type="PATRIC" id="fig|576784.4.peg.9760"/>
<organism evidence="1">
    <name type="scientific">Streptomyces iranensis</name>
    <dbReference type="NCBI Taxonomy" id="576784"/>
    <lineage>
        <taxon>Bacteria</taxon>
        <taxon>Bacillati</taxon>
        <taxon>Actinomycetota</taxon>
        <taxon>Actinomycetes</taxon>
        <taxon>Kitasatosporales</taxon>
        <taxon>Streptomycetaceae</taxon>
        <taxon>Streptomyces</taxon>
        <taxon>Streptomyces violaceusniger group</taxon>
    </lineage>
</organism>
<name>A0A061A3W0_9ACTN</name>
<evidence type="ECO:0000313" key="1">
    <source>
        <dbReference type="EMBL" id="CDR17520.1"/>
    </source>
</evidence>
<sequence length="90" mass="9417">MLATEGFCPLRLPVGMIRSRWICSTDSPLARRRSTVCSISSVMTGGRPPCLPLRAAVSSPSSVDSRMFSRSVSASAAKNANSSFPGPVGS</sequence>